<evidence type="ECO:0000259" key="1">
    <source>
        <dbReference type="Pfam" id="PF00561"/>
    </source>
</evidence>
<protein>
    <submittedName>
        <fullName evidence="2">Alpha/beta hydrolase</fullName>
    </submittedName>
</protein>
<dbReference type="GO" id="GO:0016787">
    <property type="term" value="F:hydrolase activity"/>
    <property type="evidence" value="ECO:0007669"/>
    <property type="project" value="UniProtKB-KW"/>
</dbReference>
<gene>
    <name evidence="2" type="ORF">GCM10023353_28790</name>
</gene>
<dbReference type="Proteomes" id="UP001500839">
    <property type="component" value="Unassembled WGS sequence"/>
</dbReference>
<organism evidence="2 3">
    <name type="scientific">Tomitella cavernea</name>
    <dbReference type="NCBI Taxonomy" id="1387982"/>
    <lineage>
        <taxon>Bacteria</taxon>
        <taxon>Bacillati</taxon>
        <taxon>Actinomycetota</taxon>
        <taxon>Actinomycetes</taxon>
        <taxon>Mycobacteriales</taxon>
        <taxon>Tomitella</taxon>
    </lineage>
</organism>
<evidence type="ECO:0000313" key="2">
    <source>
        <dbReference type="EMBL" id="GAA4819380.1"/>
    </source>
</evidence>
<reference evidence="3" key="1">
    <citation type="journal article" date="2019" name="Int. J. Syst. Evol. Microbiol.">
        <title>The Global Catalogue of Microorganisms (GCM) 10K type strain sequencing project: providing services to taxonomists for standard genome sequencing and annotation.</title>
        <authorList>
            <consortium name="The Broad Institute Genomics Platform"/>
            <consortium name="The Broad Institute Genome Sequencing Center for Infectious Disease"/>
            <person name="Wu L."/>
            <person name="Ma J."/>
        </authorList>
    </citation>
    <scope>NUCLEOTIDE SEQUENCE [LARGE SCALE GENOMIC DNA]</scope>
    <source>
        <strain evidence="3">JCM 18542</strain>
    </source>
</reference>
<name>A0ABP9CWT8_9ACTN</name>
<comment type="caution">
    <text evidence="2">The sequence shown here is derived from an EMBL/GenBank/DDBJ whole genome shotgun (WGS) entry which is preliminary data.</text>
</comment>
<dbReference type="PANTHER" id="PTHR43798">
    <property type="entry name" value="MONOACYLGLYCEROL LIPASE"/>
    <property type="match status" value="1"/>
</dbReference>
<dbReference type="InterPro" id="IPR050266">
    <property type="entry name" value="AB_hydrolase_sf"/>
</dbReference>
<dbReference type="InterPro" id="IPR029058">
    <property type="entry name" value="AB_hydrolase_fold"/>
</dbReference>
<proteinExistence type="predicted"/>
<keyword evidence="3" id="KW-1185">Reference proteome</keyword>
<keyword evidence="2" id="KW-0378">Hydrolase</keyword>
<dbReference type="EMBL" id="BAABKQ010000001">
    <property type="protein sequence ID" value="GAA4819380.1"/>
    <property type="molecule type" value="Genomic_DNA"/>
</dbReference>
<dbReference type="Gene3D" id="3.40.50.1820">
    <property type="entry name" value="alpha/beta hydrolase"/>
    <property type="match status" value="1"/>
</dbReference>
<accession>A0ABP9CWT8</accession>
<dbReference type="SUPFAM" id="SSF53474">
    <property type="entry name" value="alpha/beta-Hydrolases"/>
    <property type="match status" value="1"/>
</dbReference>
<dbReference type="InterPro" id="IPR000073">
    <property type="entry name" value="AB_hydrolase_1"/>
</dbReference>
<dbReference type="RefSeq" id="WP_372435263.1">
    <property type="nucleotide sequence ID" value="NZ_BAABKQ010000001.1"/>
</dbReference>
<dbReference type="PRINTS" id="PR00111">
    <property type="entry name" value="ABHYDROLASE"/>
</dbReference>
<sequence>MSSLHLHRFGPPNDPPRRSPDVLALHGLTGHGKRWENLARTWLPDLTVLAPDLRGHGRSPWAPPWTVDAQVRDLAAVLRAEDAEPLIVVGHSYGANIAVRLACAHPAAVRALVLLDPAMGLAPDRARDIADAYLHSPDYPDAAEARADKLHGGWADVDPAVLDTDIAEHLVASPFGGVTWRVGAPAMVAAWAEMALPAVTPPAVPTDLVRAARVQPPFLADDVVDRWRAELGELLTVHSVDCEHMVSQSHPGLVAKLVRRAREKES</sequence>
<dbReference type="PANTHER" id="PTHR43798:SF33">
    <property type="entry name" value="HYDROLASE, PUTATIVE (AFU_ORTHOLOGUE AFUA_2G14860)-RELATED"/>
    <property type="match status" value="1"/>
</dbReference>
<dbReference type="Pfam" id="PF00561">
    <property type="entry name" value="Abhydrolase_1"/>
    <property type="match status" value="1"/>
</dbReference>
<feature type="domain" description="AB hydrolase-1" evidence="1">
    <location>
        <begin position="22"/>
        <end position="134"/>
    </location>
</feature>
<evidence type="ECO:0000313" key="3">
    <source>
        <dbReference type="Proteomes" id="UP001500839"/>
    </source>
</evidence>